<name>A0AAC9HTT6_9PSEU</name>
<proteinExistence type="predicted"/>
<dbReference type="EMBL" id="CP014859">
    <property type="protein sequence ID" value="AOS65275.1"/>
    <property type="molecule type" value="Genomic_DNA"/>
</dbReference>
<dbReference type="AlphaFoldDB" id="A0AAC9HTT6"/>
<sequence length="155" mass="16540">MRSFRDPSNWAEWVPALASGQPARSTWVEIGCNRSRGHVLIEGHRPGHKSVFAAITAGAALEVIGGLRYRLRHAVTVPAFGTGLEEREFTVVDPGDDSAVLTIVNRFGSLGSWSIHADRIPELSWALKHAHTLAAEQPWNAEAATPAAASALGGA</sequence>
<dbReference type="RefSeq" id="WP_157421249.1">
    <property type="nucleotide sequence ID" value="NZ_CP014859.1"/>
</dbReference>
<dbReference type="KEGG" id="ahm:TL08_22465"/>
<organism evidence="1 2">
    <name type="scientific">Actinoalloteichus hymeniacidonis</name>
    <dbReference type="NCBI Taxonomy" id="340345"/>
    <lineage>
        <taxon>Bacteria</taxon>
        <taxon>Bacillati</taxon>
        <taxon>Actinomycetota</taxon>
        <taxon>Actinomycetes</taxon>
        <taxon>Pseudonocardiales</taxon>
        <taxon>Pseudonocardiaceae</taxon>
        <taxon>Actinoalloteichus</taxon>
    </lineage>
</organism>
<dbReference type="Proteomes" id="UP000095210">
    <property type="component" value="Chromosome"/>
</dbReference>
<protein>
    <submittedName>
        <fullName evidence="1">Uncharacterized protein</fullName>
    </submittedName>
</protein>
<evidence type="ECO:0000313" key="1">
    <source>
        <dbReference type="EMBL" id="AOS65275.1"/>
    </source>
</evidence>
<gene>
    <name evidence="1" type="ORF">TL08_22465</name>
</gene>
<accession>A0AAC9HTT6</accession>
<evidence type="ECO:0000313" key="2">
    <source>
        <dbReference type="Proteomes" id="UP000095210"/>
    </source>
</evidence>
<keyword evidence="2" id="KW-1185">Reference proteome</keyword>
<reference evidence="2" key="1">
    <citation type="submission" date="2016-03" db="EMBL/GenBank/DDBJ databases">
        <title>Complete genome sequence of the type strain Actinoalloteichus hymeniacidonis DSM 45092.</title>
        <authorList>
            <person name="Schaffert L."/>
            <person name="Albersmeier A."/>
            <person name="Winkler A."/>
            <person name="Kalinowski J."/>
            <person name="Zotchev S."/>
            <person name="Ruckert C."/>
        </authorList>
    </citation>
    <scope>NUCLEOTIDE SEQUENCE [LARGE SCALE GENOMIC DNA]</scope>
    <source>
        <strain evidence="2">HPA177(T) (DSM 45092(T))</strain>
    </source>
</reference>